<proteinExistence type="predicted"/>
<protein>
    <submittedName>
        <fullName evidence="1">Catalase</fullName>
    </submittedName>
</protein>
<gene>
    <name evidence="1" type="ORF">H8708_08675</name>
</gene>
<accession>A0ABR7NT56</accession>
<dbReference type="RefSeq" id="WP_262427584.1">
    <property type="nucleotide sequence ID" value="NZ_JACRTJ010000018.1"/>
</dbReference>
<keyword evidence="2" id="KW-1185">Reference proteome</keyword>
<dbReference type="Proteomes" id="UP000647491">
    <property type="component" value="Unassembled WGS sequence"/>
</dbReference>
<dbReference type="Pfam" id="PF18907">
    <property type="entry name" value="DUF5662"/>
    <property type="match status" value="1"/>
</dbReference>
<evidence type="ECO:0000313" key="2">
    <source>
        <dbReference type="Proteomes" id="UP000647491"/>
    </source>
</evidence>
<organism evidence="1 2">
    <name type="scientific">Enterocloster hominis</name>
    <name type="common">ex Liu et al. 2021</name>
    <dbReference type="NCBI Taxonomy" id="2763663"/>
    <lineage>
        <taxon>Bacteria</taxon>
        <taxon>Bacillati</taxon>
        <taxon>Bacillota</taxon>
        <taxon>Clostridia</taxon>
        <taxon>Lachnospirales</taxon>
        <taxon>Lachnospiraceae</taxon>
        <taxon>Enterocloster</taxon>
    </lineage>
</organism>
<comment type="caution">
    <text evidence="1">The sequence shown here is derived from an EMBL/GenBank/DDBJ whole genome shotgun (WGS) entry which is preliminary data.</text>
</comment>
<dbReference type="EMBL" id="JACRTJ010000018">
    <property type="protein sequence ID" value="MBC8599299.1"/>
    <property type="molecule type" value="Genomic_DNA"/>
</dbReference>
<dbReference type="InterPro" id="IPR043721">
    <property type="entry name" value="DUF5662"/>
</dbReference>
<sequence length="191" mass="23128">MKKRLDFQHKTKNNAWNHFRTITHHRLLVMKGCFQVGLYRQGLLHDLSKYTWTEFRTGVRYYQGDRSPNAAEKEIMGYSPAWLHHKGRNKHHFEYWTDVSTREDNWRIVGVKMPVQYFVEMVMDRIAASRTYRGRAYTDGDPYAYFSRSKDVLTMHPETKRELDKVLRMLEKKGEPYTFRYLRYLLKKGDY</sequence>
<reference evidence="1 2" key="1">
    <citation type="submission" date="2020-08" db="EMBL/GenBank/DDBJ databases">
        <title>Genome public.</title>
        <authorList>
            <person name="Liu C."/>
            <person name="Sun Q."/>
        </authorList>
    </citation>
    <scope>NUCLEOTIDE SEQUENCE [LARGE SCALE GENOMIC DNA]</scope>
    <source>
        <strain evidence="1 2">BX10</strain>
    </source>
</reference>
<name>A0ABR7NT56_9FIRM</name>
<evidence type="ECO:0000313" key="1">
    <source>
        <dbReference type="EMBL" id="MBC8599299.1"/>
    </source>
</evidence>